<proteinExistence type="predicted"/>
<evidence type="ECO:0000256" key="2">
    <source>
        <dbReference type="ARBA" id="ARBA00022448"/>
    </source>
</evidence>
<keyword evidence="9" id="KW-0378">Hydrolase</keyword>
<organism evidence="9 10">
    <name type="scientific">Wenzhouxiangella sediminis</name>
    <dbReference type="NCBI Taxonomy" id="1792836"/>
    <lineage>
        <taxon>Bacteria</taxon>
        <taxon>Pseudomonadati</taxon>
        <taxon>Pseudomonadota</taxon>
        <taxon>Gammaproteobacteria</taxon>
        <taxon>Chromatiales</taxon>
        <taxon>Wenzhouxiangellaceae</taxon>
        <taxon>Wenzhouxiangella</taxon>
    </lineage>
</organism>
<sequence>MTEQRGRIRFSGAGVTYPNGTVGMKNLDLAIEPGEFVVIVGSSGAGKSTLLRAVNGLNRLTAGSVEIDGRAVPQREGRELRELRKGIGMIFQDFRLVKRLNVLSNVLIGRLAHVPAWRSMFNFWPQADRDIALDALQRVGIPEKAWTRASSLSGGQQQRVGIARALAQQPAIILADEPVASLDPVTTHQIMRDLVRINRELGITTLVNLHFLDLAREYGERIIGLRHGELVYDGSAKKVTDEDFRDIYGRDFTEDDVLNEDAI</sequence>
<keyword evidence="7" id="KW-0472">Membrane</keyword>
<evidence type="ECO:0000313" key="9">
    <source>
        <dbReference type="EMBL" id="RFF31718.1"/>
    </source>
</evidence>
<evidence type="ECO:0000256" key="1">
    <source>
        <dbReference type="ARBA" id="ARBA00004417"/>
    </source>
</evidence>
<evidence type="ECO:0000256" key="4">
    <source>
        <dbReference type="ARBA" id="ARBA00022741"/>
    </source>
</evidence>
<dbReference type="AlphaFoldDB" id="A0A3E1KB35"/>
<dbReference type="PANTHER" id="PTHR43166">
    <property type="entry name" value="AMINO ACID IMPORT ATP-BINDING PROTEIN"/>
    <property type="match status" value="1"/>
</dbReference>
<accession>A0A3E1KB35</accession>
<evidence type="ECO:0000256" key="5">
    <source>
        <dbReference type="ARBA" id="ARBA00022840"/>
    </source>
</evidence>
<dbReference type="GO" id="GO:0005886">
    <property type="term" value="C:plasma membrane"/>
    <property type="evidence" value="ECO:0007669"/>
    <property type="project" value="UniProtKB-SubCell"/>
</dbReference>
<dbReference type="InterPro" id="IPR027417">
    <property type="entry name" value="P-loop_NTPase"/>
</dbReference>
<evidence type="ECO:0000259" key="8">
    <source>
        <dbReference type="PROSITE" id="PS50893"/>
    </source>
</evidence>
<evidence type="ECO:0000313" key="10">
    <source>
        <dbReference type="Proteomes" id="UP000260351"/>
    </source>
</evidence>
<dbReference type="Proteomes" id="UP000260351">
    <property type="component" value="Unassembled WGS sequence"/>
</dbReference>
<dbReference type="InterPro" id="IPR003593">
    <property type="entry name" value="AAA+_ATPase"/>
</dbReference>
<keyword evidence="5 9" id="KW-0067">ATP-binding</keyword>
<dbReference type="OrthoDB" id="9802264at2"/>
<keyword evidence="6" id="KW-1278">Translocase</keyword>
<evidence type="ECO:0000256" key="3">
    <source>
        <dbReference type="ARBA" id="ARBA00022475"/>
    </source>
</evidence>
<comment type="caution">
    <text evidence="9">The sequence shown here is derived from an EMBL/GenBank/DDBJ whole genome shotgun (WGS) entry which is preliminary data.</text>
</comment>
<keyword evidence="10" id="KW-1185">Reference proteome</keyword>
<dbReference type="SUPFAM" id="SSF52540">
    <property type="entry name" value="P-loop containing nucleoside triphosphate hydrolases"/>
    <property type="match status" value="1"/>
</dbReference>
<dbReference type="SMART" id="SM00382">
    <property type="entry name" value="AAA"/>
    <property type="match status" value="1"/>
</dbReference>
<dbReference type="GO" id="GO:0015416">
    <property type="term" value="F:ABC-type phosphonate transporter activity"/>
    <property type="evidence" value="ECO:0007669"/>
    <property type="project" value="InterPro"/>
</dbReference>
<dbReference type="PROSITE" id="PS50893">
    <property type="entry name" value="ABC_TRANSPORTER_2"/>
    <property type="match status" value="1"/>
</dbReference>
<gene>
    <name evidence="9" type="primary">phnC</name>
    <name evidence="9" type="ORF">DZC52_03450</name>
</gene>
<dbReference type="NCBIfam" id="TIGR02315">
    <property type="entry name" value="ABC_phnC"/>
    <property type="match status" value="1"/>
</dbReference>
<comment type="subcellular location">
    <subcellularLocation>
        <location evidence="1">Cell inner membrane</location>
        <topology evidence="1">Peripheral membrane protein</topology>
    </subcellularLocation>
</comment>
<dbReference type="PROSITE" id="PS00211">
    <property type="entry name" value="ABC_TRANSPORTER_1"/>
    <property type="match status" value="1"/>
</dbReference>
<name>A0A3E1KB35_9GAMM</name>
<dbReference type="Pfam" id="PF00005">
    <property type="entry name" value="ABC_tran"/>
    <property type="match status" value="1"/>
</dbReference>
<evidence type="ECO:0000256" key="7">
    <source>
        <dbReference type="ARBA" id="ARBA00023136"/>
    </source>
</evidence>
<reference evidence="9 10" key="1">
    <citation type="submission" date="2018-08" db="EMBL/GenBank/DDBJ databases">
        <title>Wenzhouxiangella salilacus sp. nov., a novel bacterium isolated from a saline lake in Xinjiang Province, China.</title>
        <authorList>
            <person name="Han S."/>
        </authorList>
    </citation>
    <scope>NUCLEOTIDE SEQUENCE [LARGE SCALE GENOMIC DNA]</scope>
    <source>
        <strain evidence="9 10">XDB06</strain>
    </source>
</reference>
<dbReference type="RefSeq" id="WP_116649730.1">
    <property type="nucleotide sequence ID" value="NZ_QUZK01000016.1"/>
</dbReference>
<dbReference type="PANTHER" id="PTHR43166:SF6">
    <property type="entry name" value="PHOSPHONATES IMPORT ATP-BINDING PROTEIN PHNC"/>
    <property type="match status" value="1"/>
</dbReference>
<dbReference type="EMBL" id="QUZK01000016">
    <property type="protein sequence ID" value="RFF31718.1"/>
    <property type="molecule type" value="Genomic_DNA"/>
</dbReference>
<feature type="domain" description="ABC transporter" evidence="8">
    <location>
        <begin position="8"/>
        <end position="252"/>
    </location>
</feature>
<keyword evidence="3" id="KW-1003">Cell membrane</keyword>
<dbReference type="InterPro" id="IPR017871">
    <property type="entry name" value="ABC_transporter-like_CS"/>
</dbReference>
<dbReference type="Gene3D" id="3.40.50.300">
    <property type="entry name" value="P-loop containing nucleotide triphosphate hydrolases"/>
    <property type="match status" value="1"/>
</dbReference>
<dbReference type="EC" id="3.6.3.28" evidence="9"/>
<dbReference type="InterPro" id="IPR003439">
    <property type="entry name" value="ABC_transporter-like_ATP-bd"/>
</dbReference>
<protein>
    <submittedName>
        <fullName evidence="9">Phosphonate ABC transporter ATP-binding protein</fullName>
        <ecNumber evidence="9">3.6.3.28</ecNumber>
    </submittedName>
</protein>
<evidence type="ECO:0000256" key="6">
    <source>
        <dbReference type="ARBA" id="ARBA00022967"/>
    </source>
</evidence>
<dbReference type="InterPro" id="IPR050086">
    <property type="entry name" value="MetN_ABC_transporter-like"/>
</dbReference>
<dbReference type="InterPro" id="IPR012693">
    <property type="entry name" value="ABC_transpr_PhnC"/>
</dbReference>
<dbReference type="CDD" id="cd03256">
    <property type="entry name" value="ABC_PhnC_transporter"/>
    <property type="match status" value="1"/>
</dbReference>
<keyword evidence="2" id="KW-0813">Transport</keyword>
<keyword evidence="4" id="KW-0547">Nucleotide-binding</keyword>
<dbReference type="GO" id="GO:0005524">
    <property type="term" value="F:ATP binding"/>
    <property type="evidence" value="ECO:0007669"/>
    <property type="project" value="UniProtKB-KW"/>
</dbReference>
<dbReference type="GO" id="GO:0016887">
    <property type="term" value="F:ATP hydrolysis activity"/>
    <property type="evidence" value="ECO:0007669"/>
    <property type="project" value="InterPro"/>
</dbReference>